<evidence type="ECO:0000256" key="1">
    <source>
        <dbReference type="ARBA" id="ARBA00010699"/>
    </source>
</evidence>
<keyword evidence="3" id="KW-0808">Transferase</keyword>
<dbReference type="InterPro" id="IPR005793">
    <property type="entry name" value="Formyl_trans_C"/>
</dbReference>
<reference evidence="9" key="1">
    <citation type="submission" date="2020-05" db="EMBL/GenBank/DDBJ databases">
        <authorList>
            <person name="Chiriac C."/>
            <person name="Salcher M."/>
            <person name="Ghai R."/>
            <person name="Kavagutti S V."/>
        </authorList>
    </citation>
    <scope>NUCLEOTIDE SEQUENCE</scope>
</reference>
<comment type="similarity">
    <text evidence="1">Belongs to the Fmt family.</text>
</comment>
<dbReference type="GO" id="GO:0005829">
    <property type="term" value="C:cytosol"/>
    <property type="evidence" value="ECO:0007669"/>
    <property type="project" value="TreeGrafter"/>
</dbReference>
<dbReference type="CDD" id="cd08646">
    <property type="entry name" value="FMT_core_Met-tRNA-FMT_N"/>
    <property type="match status" value="1"/>
</dbReference>
<dbReference type="EMBL" id="CAFAAX010000110">
    <property type="protein sequence ID" value="CAB4819618.1"/>
    <property type="molecule type" value="Genomic_DNA"/>
</dbReference>
<name>A0A6J7K8H4_9ZZZZ</name>
<evidence type="ECO:0000313" key="7">
    <source>
        <dbReference type="EMBL" id="CAB4548077.1"/>
    </source>
</evidence>
<dbReference type="EC" id="2.1.2.9" evidence="2"/>
<organism evidence="9">
    <name type="scientific">freshwater metagenome</name>
    <dbReference type="NCBI Taxonomy" id="449393"/>
    <lineage>
        <taxon>unclassified sequences</taxon>
        <taxon>metagenomes</taxon>
        <taxon>ecological metagenomes</taxon>
    </lineage>
</organism>
<keyword evidence="4" id="KW-0648">Protein biosynthesis</keyword>
<dbReference type="InterPro" id="IPR005794">
    <property type="entry name" value="Fmt"/>
</dbReference>
<feature type="domain" description="Formyl transferase N-terminal" evidence="5">
    <location>
        <begin position="3"/>
        <end position="168"/>
    </location>
</feature>
<dbReference type="PANTHER" id="PTHR11138:SF5">
    <property type="entry name" value="METHIONYL-TRNA FORMYLTRANSFERASE, MITOCHONDRIAL"/>
    <property type="match status" value="1"/>
</dbReference>
<dbReference type="HAMAP" id="MF_00182">
    <property type="entry name" value="Formyl_trans"/>
    <property type="match status" value="1"/>
</dbReference>
<dbReference type="InterPro" id="IPR041711">
    <property type="entry name" value="Met-tRNA-FMT_N"/>
</dbReference>
<dbReference type="InterPro" id="IPR044135">
    <property type="entry name" value="Met-tRNA-FMT_C"/>
</dbReference>
<dbReference type="AlphaFoldDB" id="A0A6J7K8H4"/>
<dbReference type="GO" id="GO:0004479">
    <property type="term" value="F:methionyl-tRNA formyltransferase activity"/>
    <property type="evidence" value="ECO:0007669"/>
    <property type="project" value="UniProtKB-EC"/>
</dbReference>
<feature type="domain" description="Formyl transferase C-terminal" evidence="6">
    <location>
        <begin position="198"/>
        <end position="293"/>
    </location>
</feature>
<dbReference type="NCBIfam" id="TIGR00460">
    <property type="entry name" value="fmt"/>
    <property type="match status" value="1"/>
</dbReference>
<sequence length="302" mass="32391">MQIAVAATPEVAIPTLELLLKSGHQLSAVITQPDRPAGRGLSLKESAVATWAVQNKIALYKPESQDELAQIAGRFDLIITIGYGMIIRQEILDLPKFGFINLHFSLLPRWRGAAPVQRAIESGDETTGVTVFKLDKGMDTGPIFKQLSVEIGSDATSASLLKDLAVLGAPVVLETISAIVQGNTPKMQETTGSTRAEKLSKDEGRIDWSLPAEVIYRKIRAFFPSPGSWTTFRESVIRIERVSIGPDTAGKPGEIAVVEKTLIVSCGQGSLKVIDVKAAGKSTMAASAWLNGAQPKPGESFK</sequence>
<evidence type="ECO:0000256" key="2">
    <source>
        <dbReference type="ARBA" id="ARBA00012261"/>
    </source>
</evidence>
<protein>
    <recommendedName>
        <fullName evidence="2">methionyl-tRNA formyltransferase</fullName>
        <ecNumber evidence="2">2.1.2.9</ecNumber>
    </recommendedName>
</protein>
<dbReference type="SUPFAM" id="SSF50486">
    <property type="entry name" value="FMT C-terminal domain-like"/>
    <property type="match status" value="1"/>
</dbReference>
<proteinExistence type="inferred from homology"/>
<dbReference type="Pfam" id="PF02911">
    <property type="entry name" value="Formyl_trans_C"/>
    <property type="match status" value="1"/>
</dbReference>
<dbReference type="CDD" id="cd08704">
    <property type="entry name" value="Met_tRNA_FMT_C"/>
    <property type="match status" value="1"/>
</dbReference>
<dbReference type="Gene3D" id="3.40.50.12230">
    <property type="match status" value="1"/>
</dbReference>
<accession>A0A6J7K8H4</accession>
<dbReference type="InterPro" id="IPR036477">
    <property type="entry name" value="Formyl_transf_N_sf"/>
</dbReference>
<dbReference type="SUPFAM" id="SSF53328">
    <property type="entry name" value="Formyltransferase"/>
    <property type="match status" value="1"/>
</dbReference>
<dbReference type="PANTHER" id="PTHR11138">
    <property type="entry name" value="METHIONYL-TRNA FORMYLTRANSFERASE"/>
    <property type="match status" value="1"/>
</dbReference>
<evidence type="ECO:0000256" key="3">
    <source>
        <dbReference type="ARBA" id="ARBA00022679"/>
    </source>
</evidence>
<dbReference type="InterPro" id="IPR002376">
    <property type="entry name" value="Formyl_transf_N"/>
</dbReference>
<dbReference type="InterPro" id="IPR011034">
    <property type="entry name" value="Formyl_transferase-like_C_sf"/>
</dbReference>
<evidence type="ECO:0000313" key="9">
    <source>
        <dbReference type="EMBL" id="CAB4951797.1"/>
    </source>
</evidence>
<dbReference type="EMBL" id="CAEZTA010000002">
    <property type="protein sequence ID" value="CAB4548077.1"/>
    <property type="molecule type" value="Genomic_DNA"/>
</dbReference>
<evidence type="ECO:0000256" key="4">
    <source>
        <dbReference type="ARBA" id="ARBA00022917"/>
    </source>
</evidence>
<evidence type="ECO:0000313" key="8">
    <source>
        <dbReference type="EMBL" id="CAB4819618.1"/>
    </source>
</evidence>
<evidence type="ECO:0000259" key="6">
    <source>
        <dbReference type="Pfam" id="PF02911"/>
    </source>
</evidence>
<evidence type="ECO:0000259" key="5">
    <source>
        <dbReference type="Pfam" id="PF00551"/>
    </source>
</evidence>
<gene>
    <name evidence="7" type="ORF">UFOPK1541_00031</name>
    <name evidence="8" type="ORF">UFOPK3119_00814</name>
    <name evidence="9" type="ORF">UFOPK3861_00231</name>
</gene>
<dbReference type="Pfam" id="PF00551">
    <property type="entry name" value="Formyl_trans_N"/>
    <property type="match status" value="1"/>
</dbReference>
<dbReference type="EMBL" id="CAFBNQ010000012">
    <property type="protein sequence ID" value="CAB4951797.1"/>
    <property type="molecule type" value="Genomic_DNA"/>
</dbReference>